<feature type="non-terminal residue" evidence="1">
    <location>
        <position position="1"/>
    </location>
</feature>
<sequence length="118" mass="13323">FDQNGWQNPQHQVNECNEMYPHHLALSNIYGSVLESPFPTPSNLVTMETMQTTLSVSTPSYPLISLGESSGFNFAFNPRRPQNFMPYEPYYLQKTRANASQQTTRLPSSSPIGNQKPP</sequence>
<evidence type="ECO:0000313" key="2">
    <source>
        <dbReference type="Proteomes" id="UP000789525"/>
    </source>
</evidence>
<reference evidence="1" key="1">
    <citation type="submission" date="2021-06" db="EMBL/GenBank/DDBJ databases">
        <authorList>
            <person name="Kallberg Y."/>
            <person name="Tangrot J."/>
            <person name="Rosling A."/>
        </authorList>
    </citation>
    <scope>NUCLEOTIDE SEQUENCE</scope>
    <source>
        <strain evidence="1">CL356</strain>
    </source>
</reference>
<keyword evidence="2" id="KW-1185">Reference proteome</keyword>
<evidence type="ECO:0000313" key="1">
    <source>
        <dbReference type="EMBL" id="CAG8776054.1"/>
    </source>
</evidence>
<comment type="caution">
    <text evidence="1">The sequence shown here is derived from an EMBL/GenBank/DDBJ whole genome shotgun (WGS) entry which is preliminary data.</text>
</comment>
<dbReference type="EMBL" id="CAJVPT010068149">
    <property type="protein sequence ID" value="CAG8776054.1"/>
    <property type="molecule type" value="Genomic_DNA"/>
</dbReference>
<protein>
    <submittedName>
        <fullName evidence="1">2326_t:CDS:1</fullName>
    </submittedName>
</protein>
<proteinExistence type="predicted"/>
<feature type="non-terminal residue" evidence="1">
    <location>
        <position position="118"/>
    </location>
</feature>
<name>A0ACA9R3S0_9GLOM</name>
<accession>A0ACA9R3S0</accession>
<organism evidence="1 2">
    <name type="scientific">Acaulospora colombiana</name>
    <dbReference type="NCBI Taxonomy" id="27376"/>
    <lineage>
        <taxon>Eukaryota</taxon>
        <taxon>Fungi</taxon>
        <taxon>Fungi incertae sedis</taxon>
        <taxon>Mucoromycota</taxon>
        <taxon>Glomeromycotina</taxon>
        <taxon>Glomeromycetes</taxon>
        <taxon>Diversisporales</taxon>
        <taxon>Acaulosporaceae</taxon>
        <taxon>Acaulospora</taxon>
    </lineage>
</organism>
<dbReference type="Proteomes" id="UP000789525">
    <property type="component" value="Unassembled WGS sequence"/>
</dbReference>
<gene>
    <name evidence="1" type="ORF">ACOLOM_LOCUS14095</name>
</gene>